<sequence>MPVCTSYIARVIHTVPLLRARAPAGRPPRPPRRASSRRRSRFIMKTLRISILSVSEPFDSGCRISSEHAASTHGQVFAQCVRIVLRRVKLVKSVGVLAPAPRVRWRRLVAATGGRYRTLSLNGCPFLQNK</sequence>
<dbReference type="Proteomes" id="UP000299102">
    <property type="component" value="Unassembled WGS sequence"/>
</dbReference>
<keyword evidence="2" id="KW-1185">Reference proteome</keyword>
<dbReference type="EMBL" id="BGZK01000160">
    <property type="protein sequence ID" value="GBP24360.1"/>
    <property type="molecule type" value="Genomic_DNA"/>
</dbReference>
<protein>
    <submittedName>
        <fullName evidence="1">Uncharacterized protein</fullName>
    </submittedName>
</protein>
<organism evidence="1 2">
    <name type="scientific">Eumeta variegata</name>
    <name type="common">Bagworm moth</name>
    <name type="synonym">Eumeta japonica</name>
    <dbReference type="NCBI Taxonomy" id="151549"/>
    <lineage>
        <taxon>Eukaryota</taxon>
        <taxon>Metazoa</taxon>
        <taxon>Ecdysozoa</taxon>
        <taxon>Arthropoda</taxon>
        <taxon>Hexapoda</taxon>
        <taxon>Insecta</taxon>
        <taxon>Pterygota</taxon>
        <taxon>Neoptera</taxon>
        <taxon>Endopterygota</taxon>
        <taxon>Lepidoptera</taxon>
        <taxon>Glossata</taxon>
        <taxon>Ditrysia</taxon>
        <taxon>Tineoidea</taxon>
        <taxon>Psychidae</taxon>
        <taxon>Oiketicinae</taxon>
        <taxon>Eumeta</taxon>
    </lineage>
</organism>
<evidence type="ECO:0000313" key="2">
    <source>
        <dbReference type="Proteomes" id="UP000299102"/>
    </source>
</evidence>
<evidence type="ECO:0000313" key="1">
    <source>
        <dbReference type="EMBL" id="GBP24360.1"/>
    </source>
</evidence>
<reference evidence="1 2" key="1">
    <citation type="journal article" date="2019" name="Commun. Biol.">
        <title>The bagworm genome reveals a unique fibroin gene that provides high tensile strength.</title>
        <authorList>
            <person name="Kono N."/>
            <person name="Nakamura H."/>
            <person name="Ohtoshi R."/>
            <person name="Tomita M."/>
            <person name="Numata K."/>
            <person name="Arakawa K."/>
        </authorList>
    </citation>
    <scope>NUCLEOTIDE SEQUENCE [LARGE SCALE GENOMIC DNA]</scope>
</reference>
<accession>A0A4C1UE03</accession>
<proteinExistence type="predicted"/>
<comment type="caution">
    <text evidence="1">The sequence shown here is derived from an EMBL/GenBank/DDBJ whole genome shotgun (WGS) entry which is preliminary data.</text>
</comment>
<gene>
    <name evidence="1" type="ORF">EVAR_9458_1</name>
</gene>
<name>A0A4C1UE03_EUMVA</name>
<dbReference type="AlphaFoldDB" id="A0A4C1UE03"/>